<dbReference type="InterPro" id="IPR011006">
    <property type="entry name" value="CheY-like_superfamily"/>
</dbReference>
<evidence type="ECO:0000256" key="1">
    <source>
        <dbReference type="ARBA" id="ARBA00023125"/>
    </source>
</evidence>
<dbReference type="SMART" id="SM00448">
    <property type="entry name" value="REC"/>
    <property type="match status" value="1"/>
</dbReference>
<dbReference type="STRING" id="491952.Mar181_1788"/>
<evidence type="ECO:0000256" key="2">
    <source>
        <dbReference type="PROSITE-ProRule" id="PRU00169"/>
    </source>
</evidence>
<dbReference type="AlphaFoldDB" id="F6D0M8"/>
<keyword evidence="1 3" id="KW-0238">DNA-binding</keyword>
<dbReference type="GO" id="GO:0032993">
    <property type="term" value="C:protein-DNA complex"/>
    <property type="evidence" value="ECO:0007669"/>
    <property type="project" value="TreeGrafter"/>
</dbReference>
<proteinExistence type="predicted"/>
<dbReference type="Gene3D" id="1.10.10.10">
    <property type="entry name" value="Winged helix-like DNA-binding domain superfamily/Winged helix DNA-binding domain"/>
    <property type="match status" value="1"/>
</dbReference>
<name>F6D0M8_MARPP</name>
<reference evidence="6 7" key="1">
    <citation type="journal article" date="2012" name="Stand. Genomic Sci.">
        <title>Complete genome sequence of Marinomonas posidonica type strain (IVIA-Po-181(T)).</title>
        <authorList>
            <person name="Lucas-Elio P."/>
            <person name="Goodwin L."/>
            <person name="Woyke T."/>
            <person name="Pitluck S."/>
            <person name="Nolan M."/>
            <person name="Kyrpides N.C."/>
            <person name="Detter J.C."/>
            <person name="Copeland A."/>
            <person name="Lu M."/>
            <person name="Bruce D."/>
            <person name="Detter C."/>
            <person name="Tapia R."/>
            <person name="Han S."/>
            <person name="Land M.L."/>
            <person name="Ivanova N."/>
            <person name="Mikhailova N."/>
            <person name="Johnston A.W."/>
            <person name="Sanchez-Amat A."/>
        </authorList>
    </citation>
    <scope>NUCLEOTIDE SEQUENCE [LARGE SCALE GENOMIC DNA]</scope>
    <source>
        <strain evidence="7">CECT 7376 / NCIMB 14433 / IVIA-Po-181</strain>
    </source>
</reference>
<feature type="modified residue" description="4-aspartylphosphate" evidence="2">
    <location>
        <position position="58"/>
    </location>
</feature>
<evidence type="ECO:0000259" key="5">
    <source>
        <dbReference type="PROSITE" id="PS51755"/>
    </source>
</evidence>
<dbReference type="KEGG" id="mpc:Mar181_1788"/>
<dbReference type="SMART" id="SM00862">
    <property type="entry name" value="Trans_reg_C"/>
    <property type="match status" value="1"/>
</dbReference>
<accession>F6D0M8</accession>
<evidence type="ECO:0000256" key="3">
    <source>
        <dbReference type="PROSITE-ProRule" id="PRU01091"/>
    </source>
</evidence>
<feature type="DNA-binding region" description="OmpR/PhoB-type" evidence="3">
    <location>
        <begin position="138"/>
        <end position="237"/>
    </location>
</feature>
<dbReference type="GO" id="GO:0006355">
    <property type="term" value="P:regulation of DNA-templated transcription"/>
    <property type="evidence" value="ECO:0007669"/>
    <property type="project" value="InterPro"/>
</dbReference>
<dbReference type="GO" id="GO:0005829">
    <property type="term" value="C:cytosol"/>
    <property type="evidence" value="ECO:0007669"/>
    <property type="project" value="TreeGrafter"/>
</dbReference>
<dbReference type="PANTHER" id="PTHR48111">
    <property type="entry name" value="REGULATOR OF RPOS"/>
    <property type="match status" value="1"/>
</dbReference>
<feature type="domain" description="OmpR/PhoB-type" evidence="5">
    <location>
        <begin position="138"/>
        <end position="237"/>
    </location>
</feature>
<dbReference type="InterPro" id="IPR001789">
    <property type="entry name" value="Sig_transdc_resp-reg_receiver"/>
</dbReference>
<gene>
    <name evidence="6" type="ordered locus">Mar181_1788</name>
</gene>
<dbReference type="PROSITE" id="PS51755">
    <property type="entry name" value="OMPR_PHOB"/>
    <property type="match status" value="1"/>
</dbReference>
<dbReference type="InterPro" id="IPR036388">
    <property type="entry name" value="WH-like_DNA-bd_sf"/>
</dbReference>
<dbReference type="InterPro" id="IPR016032">
    <property type="entry name" value="Sig_transdc_resp-reg_C-effctor"/>
</dbReference>
<feature type="domain" description="Response regulatory" evidence="4">
    <location>
        <begin position="9"/>
        <end position="122"/>
    </location>
</feature>
<dbReference type="InterPro" id="IPR001867">
    <property type="entry name" value="OmpR/PhoB-type_DNA-bd"/>
</dbReference>
<dbReference type="OrthoDB" id="9802426at2"/>
<dbReference type="PANTHER" id="PTHR48111:SF47">
    <property type="entry name" value="TRANSCRIPTIONAL REGULATORY PROTEIN RSTA"/>
    <property type="match status" value="1"/>
</dbReference>
<protein>
    <submittedName>
        <fullName evidence="6">Two component transcriptional regulator, winged helix family</fullName>
    </submittedName>
</protein>
<dbReference type="RefSeq" id="WP_013796301.1">
    <property type="nucleotide sequence ID" value="NC_015559.1"/>
</dbReference>
<dbReference type="EMBL" id="CP002771">
    <property type="protein sequence ID" value="AEF54826.1"/>
    <property type="molecule type" value="Genomic_DNA"/>
</dbReference>
<evidence type="ECO:0000313" key="7">
    <source>
        <dbReference type="Proteomes" id="UP000009230"/>
    </source>
</evidence>
<keyword evidence="7" id="KW-1185">Reference proteome</keyword>
<dbReference type="HOGENOM" id="CLU_000445_30_4_6"/>
<dbReference type="SUPFAM" id="SSF46894">
    <property type="entry name" value="C-terminal effector domain of the bipartite response regulators"/>
    <property type="match status" value="1"/>
</dbReference>
<dbReference type="eggNOG" id="COG0745">
    <property type="taxonomic scope" value="Bacteria"/>
</dbReference>
<evidence type="ECO:0000259" key="4">
    <source>
        <dbReference type="PROSITE" id="PS50110"/>
    </source>
</evidence>
<dbReference type="Pfam" id="PF00486">
    <property type="entry name" value="Trans_reg_C"/>
    <property type="match status" value="1"/>
</dbReference>
<dbReference type="GO" id="GO:0000156">
    <property type="term" value="F:phosphorelay response regulator activity"/>
    <property type="evidence" value="ECO:0007669"/>
    <property type="project" value="TreeGrafter"/>
</dbReference>
<organism evidence="6 7">
    <name type="scientific">Marinomonas posidonica (strain CECT 7376 / NCIMB 14433 / IVIA-Po-181)</name>
    <dbReference type="NCBI Taxonomy" id="491952"/>
    <lineage>
        <taxon>Bacteria</taxon>
        <taxon>Pseudomonadati</taxon>
        <taxon>Pseudomonadota</taxon>
        <taxon>Gammaproteobacteria</taxon>
        <taxon>Oceanospirillales</taxon>
        <taxon>Oceanospirillaceae</taxon>
        <taxon>Marinomonas</taxon>
    </lineage>
</organism>
<dbReference type="CDD" id="cd00383">
    <property type="entry name" value="trans_reg_C"/>
    <property type="match status" value="1"/>
</dbReference>
<dbReference type="InterPro" id="IPR039420">
    <property type="entry name" value="WalR-like"/>
</dbReference>
<evidence type="ECO:0000313" key="6">
    <source>
        <dbReference type="EMBL" id="AEF54826.1"/>
    </source>
</evidence>
<dbReference type="Gene3D" id="6.10.250.690">
    <property type="match status" value="1"/>
</dbReference>
<sequence length="237" mass="26578">MKPIPSSKHILLIEDDIELAELMSAYFTHNHFTVSIVQNGLEAVDAIRRLNPDLVILDVMLPGQSGLDVCRQVRESYPGIILMQTALDDDIDQIMGLEAGADDYIVKQVHPRLLLSRIQSIFRRTERQSSTTACLGQNQLIECGPLTISLTDRGVSINAVQLDLTTAEFDLLILLASSPGKVVNRDDIIQQLRGYEYDGLDRSVDRRVSRLRKKLAIHYTGSELIKTIRGQGYQLCF</sequence>
<dbReference type="Proteomes" id="UP000009230">
    <property type="component" value="Chromosome"/>
</dbReference>
<dbReference type="SUPFAM" id="SSF52172">
    <property type="entry name" value="CheY-like"/>
    <property type="match status" value="1"/>
</dbReference>
<dbReference type="PROSITE" id="PS50110">
    <property type="entry name" value="RESPONSE_REGULATORY"/>
    <property type="match status" value="1"/>
</dbReference>
<dbReference type="Pfam" id="PF00072">
    <property type="entry name" value="Response_reg"/>
    <property type="match status" value="1"/>
</dbReference>
<dbReference type="GO" id="GO:0000976">
    <property type="term" value="F:transcription cis-regulatory region binding"/>
    <property type="evidence" value="ECO:0007669"/>
    <property type="project" value="TreeGrafter"/>
</dbReference>
<keyword evidence="2" id="KW-0597">Phosphoprotein</keyword>
<dbReference type="Gene3D" id="3.40.50.2300">
    <property type="match status" value="1"/>
</dbReference>